<dbReference type="InterPro" id="IPR038144">
    <property type="entry name" value="IPI"/>
</dbReference>
<reference evidence="3" key="1">
    <citation type="journal article" date="2019" name="Int. J. Syst. Evol. Microbiol.">
        <title>The Global Catalogue of Microorganisms (GCM) 10K type strain sequencing project: providing services to taxonomists for standard genome sequencing and annotation.</title>
        <authorList>
            <consortium name="The Broad Institute Genomics Platform"/>
            <consortium name="The Broad Institute Genome Sequencing Center for Infectious Disease"/>
            <person name="Wu L."/>
            <person name="Ma J."/>
        </authorList>
    </citation>
    <scope>NUCLEOTIDE SEQUENCE [LARGE SCALE GENOMIC DNA]</scope>
    <source>
        <strain evidence="3">R28</strain>
    </source>
</reference>
<evidence type="ECO:0000313" key="2">
    <source>
        <dbReference type="EMBL" id="MFD2044473.1"/>
    </source>
</evidence>
<dbReference type="Gene3D" id="2.60.40.2360">
    <property type="entry name" value="Intracellular proteinase inhibitor BsuPI"/>
    <property type="match status" value="1"/>
</dbReference>
<feature type="domain" description="Intracellular proteinase inhibitor BsuPI" evidence="1">
    <location>
        <begin position="82"/>
        <end position="168"/>
    </location>
</feature>
<accession>A0ABW4W1C4</accession>
<proteinExistence type="predicted"/>
<comment type="caution">
    <text evidence="2">The sequence shown here is derived from an EMBL/GenBank/DDBJ whole genome shotgun (WGS) entry which is preliminary data.</text>
</comment>
<dbReference type="Pfam" id="PF12690">
    <property type="entry name" value="BsuPI"/>
    <property type="match status" value="1"/>
</dbReference>
<protein>
    <recommendedName>
        <fullName evidence="1">Intracellular proteinase inhibitor BsuPI domain-containing protein</fullName>
    </recommendedName>
</protein>
<dbReference type="EMBL" id="JBHUHQ010000015">
    <property type="protein sequence ID" value="MFD2044473.1"/>
    <property type="molecule type" value="Genomic_DNA"/>
</dbReference>
<organism evidence="2 3">
    <name type="scientific">Ornithinibacillus salinisoli</name>
    <dbReference type="NCBI Taxonomy" id="1848459"/>
    <lineage>
        <taxon>Bacteria</taxon>
        <taxon>Bacillati</taxon>
        <taxon>Bacillota</taxon>
        <taxon>Bacilli</taxon>
        <taxon>Bacillales</taxon>
        <taxon>Bacillaceae</taxon>
        <taxon>Ornithinibacillus</taxon>
    </lineage>
</organism>
<keyword evidence="3" id="KW-1185">Reference proteome</keyword>
<name>A0ABW4W1C4_9BACI</name>
<gene>
    <name evidence="2" type="ORF">ACFSJF_09360</name>
</gene>
<dbReference type="RefSeq" id="WP_377556297.1">
    <property type="nucleotide sequence ID" value="NZ_JBHUHQ010000015.1"/>
</dbReference>
<evidence type="ECO:0000313" key="3">
    <source>
        <dbReference type="Proteomes" id="UP001597383"/>
    </source>
</evidence>
<sequence>MTKKILGFVFILLMVAIAVILLLLQVFTEGKDNNAEREEIEEQDEEGKQLFKRKKTGQKFNPEISTKDHSLDFSLTEIENYSEVKTFSYVVTNKGTKPEKILFPTSQRYEYEISGEGKGIIYRFSDGRAFMQVLKEIILSPDEELAFEITLPKLEQGEYKLDIFLTAKGIGNSRIIKRFTINE</sequence>
<dbReference type="InterPro" id="IPR020481">
    <property type="entry name" value="Intracell_prot_inh_BsuPI"/>
</dbReference>
<evidence type="ECO:0000259" key="1">
    <source>
        <dbReference type="Pfam" id="PF12690"/>
    </source>
</evidence>
<dbReference type="Proteomes" id="UP001597383">
    <property type="component" value="Unassembled WGS sequence"/>
</dbReference>